<evidence type="ECO:0000313" key="4">
    <source>
        <dbReference type="Proteomes" id="UP000623608"/>
    </source>
</evidence>
<reference evidence="3" key="1">
    <citation type="submission" date="2021-01" db="EMBL/GenBank/DDBJ databases">
        <title>Whole genome shotgun sequence of Actinoplanes tereljensis NBRC 105297.</title>
        <authorList>
            <person name="Komaki H."/>
            <person name="Tamura T."/>
        </authorList>
    </citation>
    <scope>NUCLEOTIDE SEQUENCE</scope>
    <source>
        <strain evidence="3">NBRC 105297</strain>
    </source>
</reference>
<sequence length="360" mass="37883">MKVLAEARPDQLDPSGTPPMPVPVWERTAPARRFRAALLVPAGALAAVAVAVVVAVSVQKPAGHTPDAAMPDRPLTASQLLLTAAEHSSTDAYGSGKYLVIRTEDGSTITVGTGTATYEMTSKSSYETWFSRSGKEPNRVISTRLGMTPLTPADDAAWRAAGSPHQVLVGKPLPSGELGKGYPVSIDGGKRQVDSYDDPEIYAFGNDNVTLRDLEKLPADPAALKARLLKSFDGGGSDMPTDKQEWLLSVTSGLLVDLPVSGQVRAAGLRLIATLPGVRSLGAVTDHSGRPGQGFAFTTGNATYGSIEQRFVIDTATGRALGRETRVVKPAGTTVRLDPGSVLAYTVVLEQRTTDEAPPK</sequence>
<evidence type="ECO:0000256" key="1">
    <source>
        <dbReference type="SAM" id="MobiDB-lite"/>
    </source>
</evidence>
<keyword evidence="2" id="KW-0472">Membrane</keyword>
<evidence type="ECO:0000313" key="3">
    <source>
        <dbReference type="EMBL" id="GIF25938.1"/>
    </source>
</evidence>
<feature type="compositionally biased region" description="Basic and acidic residues" evidence="1">
    <location>
        <begin position="1"/>
        <end position="11"/>
    </location>
</feature>
<feature type="region of interest" description="Disordered" evidence="1">
    <location>
        <begin position="1"/>
        <end position="23"/>
    </location>
</feature>
<gene>
    <name evidence="3" type="ORF">Ate02nite_86680</name>
</gene>
<dbReference type="AlphaFoldDB" id="A0A919TWG0"/>
<keyword evidence="2" id="KW-1133">Transmembrane helix</keyword>
<proteinExistence type="predicted"/>
<comment type="caution">
    <text evidence="3">The sequence shown here is derived from an EMBL/GenBank/DDBJ whole genome shotgun (WGS) entry which is preliminary data.</text>
</comment>
<organism evidence="3 4">
    <name type="scientific">Paractinoplanes tereljensis</name>
    <dbReference type="NCBI Taxonomy" id="571912"/>
    <lineage>
        <taxon>Bacteria</taxon>
        <taxon>Bacillati</taxon>
        <taxon>Actinomycetota</taxon>
        <taxon>Actinomycetes</taxon>
        <taxon>Micromonosporales</taxon>
        <taxon>Micromonosporaceae</taxon>
        <taxon>Paractinoplanes</taxon>
    </lineage>
</organism>
<keyword evidence="2" id="KW-0812">Transmembrane</keyword>
<name>A0A919TWG0_9ACTN</name>
<evidence type="ECO:0000256" key="2">
    <source>
        <dbReference type="SAM" id="Phobius"/>
    </source>
</evidence>
<dbReference type="EMBL" id="BOMY01000055">
    <property type="protein sequence ID" value="GIF25938.1"/>
    <property type="molecule type" value="Genomic_DNA"/>
</dbReference>
<feature type="transmembrane region" description="Helical" evidence="2">
    <location>
        <begin position="36"/>
        <end position="58"/>
    </location>
</feature>
<protein>
    <recommendedName>
        <fullName evidence="5">CU044_5270 family protein</fullName>
    </recommendedName>
</protein>
<dbReference type="InterPro" id="IPR047789">
    <property type="entry name" value="CU044_5270-like"/>
</dbReference>
<accession>A0A919TWG0</accession>
<dbReference type="NCBIfam" id="NF038083">
    <property type="entry name" value="CU044_5270_fam"/>
    <property type="match status" value="1"/>
</dbReference>
<evidence type="ECO:0008006" key="5">
    <source>
        <dbReference type="Google" id="ProtNLM"/>
    </source>
</evidence>
<dbReference type="Proteomes" id="UP000623608">
    <property type="component" value="Unassembled WGS sequence"/>
</dbReference>
<keyword evidence="4" id="KW-1185">Reference proteome</keyword>